<evidence type="ECO:0000313" key="3">
    <source>
        <dbReference type="EMBL" id="MXP33113.1"/>
    </source>
</evidence>
<comment type="caution">
    <text evidence="3">The sequence shown here is derived from an EMBL/GenBank/DDBJ whole genome shotgun (WGS) entry which is preliminary data.</text>
</comment>
<dbReference type="AlphaFoldDB" id="A0A845AVA0"/>
<feature type="chain" id="PRO_5044663609" evidence="1">
    <location>
        <begin position="24"/>
        <end position="607"/>
    </location>
</feature>
<dbReference type="PANTHER" id="PTHR33361:SF16">
    <property type="entry name" value="DUF885 DOMAIN-CONTAINING PROTEIN"/>
    <property type="match status" value="1"/>
</dbReference>
<sequence length="607" mass="67608">MKLIRTALLATAALALPAAPALADHHGDKPNAPAEETAKSEGEKLKALFADSDKRSLELNPLSRLFRGDDKNADRLGDFLTDASYYADLRDTQLNVALLAQIDRSKLDPTDQLAYDVFKYNQEQSLKGSTPEIRALTEVRPVNHFSGFHTFYPNFASGKGAAPFKTLAHYEDNLSRHDDYITINKRAIDKFREGMASGVVETKLTIGNVIKQFDTQLAIPVADSQFMGPVKQFPESFSDEDKARLTAAYEAKTREIYAAHQAMRDFLRDEYLAVAREEVGLSQMKGGEALYQQLIEGTTTLPLTADYLHNLGLSEVARIKTGLEEIKAEVGFEGSLNEFFDFVRTDPQFKPESREALTQSYYDIGKQVDGKIGDYFSLLPKSELEIKPYDPSIEQFSAGGSYQSGAPDGSRPGVFFFNAYDLPSRLTTGNVTLYLHEGAPGHHFQISLAQENEALPAFMRFGGTTAFIEGWALYSETLGFEMGFYEDPWNRYGTLQDEQLRAMRLVVDTGLHSKGWSREQAIEFMLENSGMTRTEVVSEVERYIAIPSQALAYKVGALKIQELRKKAEDELGDSFDIKGFHAQVLGTGGLPLPVLEAKIDRWIASLK</sequence>
<dbReference type="Proteomes" id="UP000446786">
    <property type="component" value="Unassembled WGS sequence"/>
</dbReference>
<name>A0A845AVA0_9SPHN</name>
<protein>
    <submittedName>
        <fullName evidence="3">DUF885 family protein</fullName>
    </submittedName>
</protein>
<dbReference type="Pfam" id="PF05960">
    <property type="entry name" value="DUF885"/>
    <property type="match status" value="1"/>
</dbReference>
<reference evidence="3 4" key="1">
    <citation type="submission" date="2019-12" db="EMBL/GenBank/DDBJ databases">
        <title>Genomic-based taxomic classification of the family Erythrobacteraceae.</title>
        <authorList>
            <person name="Xu L."/>
        </authorList>
    </citation>
    <scope>NUCLEOTIDE SEQUENCE [LARGE SCALE GENOMIC DNA]</scope>
    <source>
        <strain evidence="3 4">JCM 16677</strain>
    </source>
</reference>
<dbReference type="InterPro" id="IPR010281">
    <property type="entry name" value="DUF885"/>
</dbReference>
<dbReference type="PANTHER" id="PTHR33361">
    <property type="entry name" value="GLR0591 PROTEIN"/>
    <property type="match status" value="1"/>
</dbReference>
<dbReference type="RefSeq" id="WP_160777911.1">
    <property type="nucleotide sequence ID" value="NZ_BAAAZF010000001.1"/>
</dbReference>
<gene>
    <name evidence="2" type="ORF">GRI94_00790</name>
    <name evidence="3" type="ORF">GRI94_14880</name>
</gene>
<evidence type="ECO:0000256" key="1">
    <source>
        <dbReference type="SAM" id="SignalP"/>
    </source>
</evidence>
<proteinExistence type="predicted"/>
<accession>A0A845AVA0</accession>
<feature type="signal peptide" evidence="1">
    <location>
        <begin position="1"/>
        <end position="23"/>
    </location>
</feature>
<keyword evidence="1" id="KW-0732">Signal</keyword>
<dbReference type="EMBL" id="WTYE01000001">
    <property type="protein sequence ID" value="MXP30353.1"/>
    <property type="molecule type" value="Genomic_DNA"/>
</dbReference>
<keyword evidence="4" id="KW-1185">Reference proteome</keyword>
<dbReference type="OrthoDB" id="9763405at2"/>
<organism evidence="3 4">
    <name type="scientific">Parerythrobacter jejuensis</name>
    <dbReference type="NCBI Taxonomy" id="795812"/>
    <lineage>
        <taxon>Bacteria</taxon>
        <taxon>Pseudomonadati</taxon>
        <taxon>Pseudomonadota</taxon>
        <taxon>Alphaproteobacteria</taxon>
        <taxon>Sphingomonadales</taxon>
        <taxon>Erythrobacteraceae</taxon>
        <taxon>Parerythrobacter</taxon>
    </lineage>
</organism>
<dbReference type="EMBL" id="WTYE01000001">
    <property type="protein sequence ID" value="MXP33113.1"/>
    <property type="molecule type" value="Genomic_DNA"/>
</dbReference>
<evidence type="ECO:0000313" key="4">
    <source>
        <dbReference type="Proteomes" id="UP000446786"/>
    </source>
</evidence>
<evidence type="ECO:0000313" key="2">
    <source>
        <dbReference type="EMBL" id="MXP30353.1"/>
    </source>
</evidence>